<dbReference type="Proteomes" id="UP001162501">
    <property type="component" value="Chromosome 4"/>
</dbReference>
<gene>
    <name evidence="1" type="ORF">MRATA1EN22A_LOCUS22689</name>
</gene>
<accession>A0AC59ZSW5</accession>
<sequence length="109" mass="11927">MGFHCYGPSATPRDVVSLREDAFSSLRTKKGFWTLGSKRDLECKFQRSAQSWGERVEAAGAERLGTSGEAAALERKIPPWAAPAPSSHSGHSRCASRPSSRRPKVDRVN</sequence>
<protein>
    <submittedName>
        <fullName evidence="1">Uncharacterized protein</fullName>
    </submittedName>
</protein>
<organism evidence="1 2">
    <name type="scientific">Rangifer tarandus platyrhynchus</name>
    <name type="common">Svalbard reindeer</name>
    <dbReference type="NCBI Taxonomy" id="3082113"/>
    <lineage>
        <taxon>Eukaryota</taxon>
        <taxon>Metazoa</taxon>
        <taxon>Chordata</taxon>
        <taxon>Craniata</taxon>
        <taxon>Vertebrata</taxon>
        <taxon>Euteleostomi</taxon>
        <taxon>Mammalia</taxon>
        <taxon>Eutheria</taxon>
        <taxon>Laurasiatheria</taxon>
        <taxon>Artiodactyla</taxon>
        <taxon>Ruminantia</taxon>
        <taxon>Pecora</taxon>
        <taxon>Cervidae</taxon>
        <taxon>Odocoileinae</taxon>
        <taxon>Rangifer</taxon>
    </lineage>
</organism>
<reference evidence="1" key="2">
    <citation type="submission" date="2025-03" db="EMBL/GenBank/DDBJ databases">
        <authorList>
            <consortium name="ELIXIR-Norway"/>
            <consortium name="Elixir Norway"/>
        </authorList>
    </citation>
    <scope>NUCLEOTIDE SEQUENCE</scope>
</reference>
<evidence type="ECO:0000313" key="2">
    <source>
        <dbReference type="Proteomes" id="UP001162501"/>
    </source>
</evidence>
<reference evidence="1" key="1">
    <citation type="submission" date="2023-05" db="EMBL/GenBank/DDBJ databases">
        <authorList>
            <consortium name="ELIXIR-Norway"/>
        </authorList>
    </citation>
    <scope>NUCLEOTIDE SEQUENCE</scope>
</reference>
<proteinExistence type="predicted"/>
<dbReference type="EMBL" id="OX596088">
    <property type="protein sequence ID" value="CAN0507065.1"/>
    <property type="molecule type" value="Genomic_DNA"/>
</dbReference>
<name>A0AC59ZSW5_RANTA</name>
<evidence type="ECO:0000313" key="1">
    <source>
        <dbReference type="EMBL" id="CAN0507065.1"/>
    </source>
</evidence>